<evidence type="ECO:0000256" key="1">
    <source>
        <dbReference type="SAM" id="Phobius"/>
    </source>
</evidence>
<keyword evidence="3" id="KW-1185">Reference proteome</keyword>
<evidence type="ECO:0000313" key="3">
    <source>
        <dbReference type="Proteomes" id="UP000232323"/>
    </source>
</evidence>
<keyword evidence="1" id="KW-0472">Membrane</keyword>
<keyword evidence="1" id="KW-0812">Transmembrane</keyword>
<keyword evidence="1" id="KW-1133">Transmembrane helix</keyword>
<dbReference type="GO" id="GO:0050659">
    <property type="term" value="F:N-acetylgalactosamine 4-sulfate 6-O-sulfotransferase activity"/>
    <property type="evidence" value="ECO:0007669"/>
    <property type="project" value="TreeGrafter"/>
</dbReference>
<feature type="transmembrane region" description="Helical" evidence="1">
    <location>
        <begin position="12"/>
        <end position="31"/>
    </location>
</feature>
<dbReference type="OrthoDB" id="526228at2759"/>
<proteinExistence type="predicted"/>
<dbReference type="PANTHER" id="PTHR15723">
    <property type="entry name" value="CARBOHYDRATE SULFOTRANSFERASE 15"/>
    <property type="match status" value="1"/>
</dbReference>
<dbReference type="SUPFAM" id="SSF52540">
    <property type="entry name" value="P-loop containing nucleoside triphosphate hydrolases"/>
    <property type="match status" value="1"/>
</dbReference>
<dbReference type="Proteomes" id="UP000232323">
    <property type="component" value="Unassembled WGS sequence"/>
</dbReference>
<evidence type="ECO:0000313" key="2">
    <source>
        <dbReference type="EMBL" id="GAX77873.1"/>
    </source>
</evidence>
<dbReference type="PANTHER" id="PTHR15723:SF0">
    <property type="entry name" value="CARBOHYDRATE SULFOTRANSFERASE 15"/>
    <property type="match status" value="1"/>
</dbReference>
<evidence type="ECO:0008006" key="4">
    <source>
        <dbReference type="Google" id="ProtNLM"/>
    </source>
</evidence>
<dbReference type="EMBL" id="BEGY01000028">
    <property type="protein sequence ID" value="GAX77873.1"/>
    <property type="molecule type" value="Genomic_DNA"/>
</dbReference>
<comment type="caution">
    <text evidence="2">The sequence shown here is derived from an EMBL/GenBank/DDBJ whole genome shotgun (WGS) entry which is preliminary data.</text>
</comment>
<sequence length="438" mass="49939">MGKKSWQVPARCMEIVILAVLAIAIAAYYLLFKEHLTKHAQGTGNVDIFKLRTSASMLDPDLLQDAPSNYEKSFKNPCWRGKDNELRCLPYFYVSGFHTGAGALGRRLASHPNVMMDAGRLSSWGHAWGFWSEYRNKIWDYLGGIKPSIPMLQRDPSANVIMDGAMSTFALYWASSGKAHRAFSSVAVACWAECDKEFKGSAGPGYEACMENKCLPAGREADLKAVEKAGLDYTDAQLPMLMRALYGPRTPKFVFMLRPPVQRIYSAFFGLPSFQQRYGNKTEHFTQFVAEQVMAYRECVRKHSEQLCIMRFETLGIAEEKTFFHCDQLLRGMYAVYLKTWFKFFPRDSFLIINSLDYFENSRDVTIKVLKFLELPVPDHDSPVWAAMESAGPRVSNTDKQGHIPEGARRVLSKLYKEHNKELANLLHDDSYMKWNVD</sequence>
<dbReference type="STRING" id="1157962.A0A250X462"/>
<organism evidence="2 3">
    <name type="scientific">Chlamydomonas eustigma</name>
    <dbReference type="NCBI Taxonomy" id="1157962"/>
    <lineage>
        <taxon>Eukaryota</taxon>
        <taxon>Viridiplantae</taxon>
        <taxon>Chlorophyta</taxon>
        <taxon>core chlorophytes</taxon>
        <taxon>Chlorophyceae</taxon>
        <taxon>CS clade</taxon>
        <taxon>Chlamydomonadales</taxon>
        <taxon>Chlamydomonadaceae</taxon>
        <taxon>Chlamydomonas</taxon>
    </lineage>
</organism>
<accession>A0A250X462</accession>
<dbReference type="Gene3D" id="3.40.50.300">
    <property type="entry name" value="P-loop containing nucleotide triphosphate hydrolases"/>
    <property type="match status" value="1"/>
</dbReference>
<gene>
    <name evidence="2" type="ORF">CEUSTIGMA_g5315.t1</name>
</gene>
<dbReference type="GO" id="GO:0019319">
    <property type="term" value="P:hexose biosynthetic process"/>
    <property type="evidence" value="ECO:0007669"/>
    <property type="project" value="TreeGrafter"/>
</dbReference>
<dbReference type="AlphaFoldDB" id="A0A250X462"/>
<reference evidence="2 3" key="1">
    <citation type="submission" date="2017-08" db="EMBL/GenBank/DDBJ databases">
        <title>Acidophilic green algal genome provides insights into adaptation to an acidic environment.</title>
        <authorList>
            <person name="Hirooka S."/>
            <person name="Hirose Y."/>
            <person name="Kanesaki Y."/>
            <person name="Higuchi S."/>
            <person name="Fujiwara T."/>
            <person name="Onuma R."/>
            <person name="Era A."/>
            <person name="Ohbayashi R."/>
            <person name="Uzuka A."/>
            <person name="Nozaki H."/>
            <person name="Yoshikawa H."/>
            <person name="Miyagishima S.Y."/>
        </authorList>
    </citation>
    <scope>NUCLEOTIDE SEQUENCE [LARGE SCALE GENOMIC DNA]</scope>
    <source>
        <strain evidence="2 3">NIES-2499</strain>
    </source>
</reference>
<name>A0A250X462_9CHLO</name>
<dbReference type="InterPro" id="IPR027417">
    <property type="entry name" value="P-loop_NTPase"/>
</dbReference>
<protein>
    <recommendedName>
        <fullName evidence="4">Sulfotransferase</fullName>
    </recommendedName>
</protein>
<dbReference type="InterPro" id="IPR052654">
    <property type="entry name" value="CS_Sulfotransferase"/>
</dbReference>